<comment type="caution">
    <text evidence="2">The sequence shown here is derived from an EMBL/GenBank/DDBJ whole genome shotgun (WGS) entry which is preliminary data.</text>
</comment>
<accession>A0A4C1VZC1</accession>
<evidence type="ECO:0000313" key="3">
    <source>
        <dbReference type="Proteomes" id="UP000299102"/>
    </source>
</evidence>
<feature type="region of interest" description="Disordered" evidence="1">
    <location>
        <begin position="1"/>
        <end position="35"/>
    </location>
</feature>
<feature type="compositionally biased region" description="Basic and acidic residues" evidence="1">
    <location>
        <begin position="14"/>
        <end position="31"/>
    </location>
</feature>
<evidence type="ECO:0000256" key="1">
    <source>
        <dbReference type="SAM" id="MobiDB-lite"/>
    </source>
</evidence>
<reference evidence="2 3" key="1">
    <citation type="journal article" date="2019" name="Commun. Biol.">
        <title>The bagworm genome reveals a unique fibroin gene that provides high tensile strength.</title>
        <authorList>
            <person name="Kono N."/>
            <person name="Nakamura H."/>
            <person name="Ohtoshi R."/>
            <person name="Tomita M."/>
            <person name="Numata K."/>
            <person name="Arakawa K."/>
        </authorList>
    </citation>
    <scope>NUCLEOTIDE SEQUENCE [LARGE SCALE GENOMIC DNA]</scope>
</reference>
<feature type="compositionally biased region" description="Basic residues" evidence="1">
    <location>
        <begin position="1"/>
        <end position="13"/>
    </location>
</feature>
<protein>
    <submittedName>
        <fullName evidence="2">Uncharacterized protein</fullName>
    </submittedName>
</protein>
<dbReference type="Proteomes" id="UP000299102">
    <property type="component" value="Unassembled WGS sequence"/>
</dbReference>
<dbReference type="EMBL" id="BGZK01000431">
    <property type="protein sequence ID" value="GBP43187.1"/>
    <property type="molecule type" value="Genomic_DNA"/>
</dbReference>
<proteinExistence type="predicted"/>
<evidence type="ECO:0000313" key="2">
    <source>
        <dbReference type="EMBL" id="GBP43187.1"/>
    </source>
</evidence>
<keyword evidence="3" id="KW-1185">Reference proteome</keyword>
<gene>
    <name evidence="2" type="ORF">EVAR_26863_1</name>
</gene>
<dbReference type="AlphaFoldDB" id="A0A4C1VZC1"/>
<name>A0A4C1VZC1_EUMVA</name>
<sequence length="349" mass="38915">MRAKTKRFPRPLRRNADRAGGDSVKNARETSYENPKAAMTHAPFVLTGGRWGCSGVVRRWRRAIPQSDHVNYVKEITHAPELLDVANTYQSIPVNSPKGLTVKRDCLKALAGCAAADGPGGAPGGAVTERALRARMHNFLCPPHSSISISQLLVTRADAVVVVGKLTPHRSCAIGDETRDKKCVSFENPLLYQVSPPQRVQAHRCPPSFFSTSGRAVLWWKVRSAKTDRLDQLRDSALKHFCWRRSAVANGRCRLCDDYDSIRRFDITSKEQSVRASVVSRARARVARSRPLMNFINYFGPHPALSCLIRGAGRQSCSIFSFMREIYHVQILTHSALSLAIFRREHACV</sequence>
<organism evidence="2 3">
    <name type="scientific">Eumeta variegata</name>
    <name type="common">Bagworm moth</name>
    <name type="synonym">Eumeta japonica</name>
    <dbReference type="NCBI Taxonomy" id="151549"/>
    <lineage>
        <taxon>Eukaryota</taxon>
        <taxon>Metazoa</taxon>
        <taxon>Ecdysozoa</taxon>
        <taxon>Arthropoda</taxon>
        <taxon>Hexapoda</taxon>
        <taxon>Insecta</taxon>
        <taxon>Pterygota</taxon>
        <taxon>Neoptera</taxon>
        <taxon>Endopterygota</taxon>
        <taxon>Lepidoptera</taxon>
        <taxon>Glossata</taxon>
        <taxon>Ditrysia</taxon>
        <taxon>Tineoidea</taxon>
        <taxon>Psychidae</taxon>
        <taxon>Oiketicinae</taxon>
        <taxon>Eumeta</taxon>
    </lineage>
</organism>